<accession>A0A0F9H0C2</accession>
<dbReference type="AlphaFoldDB" id="A0A0F9H0C2"/>
<organism evidence="1">
    <name type="scientific">marine sediment metagenome</name>
    <dbReference type="NCBI Taxonomy" id="412755"/>
    <lineage>
        <taxon>unclassified sequences</taxon>
        <taxon>metagenomes</taxon>
        <taxon>ecological metagenomes</taxon>
    </lineage>
</organism>
<reference evidence="1" key="1">
    <citation type="journal article" date="2015" name="Nature">
        <title>Complex archaea that bridge the gap between prokaryotes and eukaryotes.</title>
        <authorList>
            <person name="Spang A."/>
            <person name="Saw J.H."/>
            <person name="Jorgensen S.L."/>
            <person name="Zaremba-Niedzwiedzka K."/>
            <person name="Martijn J."/>
            <person name="Lind A.E."/>
            <person name="van Eijk R."/>
            <person name="Schleper C."/>
            <person name="Guy L."/>
            <person name="Ettema T.J."/>
        </authorList>
    </citation>
    <scope>NUCLEOTIDE SEQUENCE</scope>
</reference>
<sequence>MTTDFTALALIFQLCLGKPACKIEPVQPPCVVKVSTYKPVPRTGPDWAKPMDQFMMVLDKGMIVNICAKKEEVTE</sequence>
<comment type="caution">
    <text evidence="1">The sequence shown here is derived from an EMBL/GenBank/DDBJ whole genome shotgun (WGS) entry which is preliminary data.</text>
</comment>
<name>A0A0F9H0C2_9ZZZZ</name>
<gene>
    <name evidence="1" type="ORF">LCGC14_1763430</name>
</gene>
<evidence type="ECO:0000313" key="1">
    <source>
        <dbReference type="EMBL" id="KKM04515.1"/>
    </source>
</evidence>
<dbReference type="EMBL" id="LAZR01016434">
    <property type="protein sequence ID" value="KKM04515.1"/>
    <property type="molecule type" value="Genomic_DNA"/>
</dbReference>
<proteinExistence type="predicted"/>
<protein>
    <submittedName>
        <fullName evidence="1">Uncharacterized protein</fullName>
    </submittedName>
</protein>